<dbReference type="OrthoDB" id="3197351at2"/>
<reference evidence="1 2" key="2">
    <citation type="journal article" date="2011" name="Stand. Genomic Sci.">
        <title>Complete genome sequence of Mahella australiensis type strain (50-1 BON).</title>
        <authorList>
            <person name="Sikorski J."/>
            <person name="Teshima H."/>
            <person name="Nolan M."/>
            <person name="Lucas S."/>
            <person name="Hammon N."/>
            <person name="Deshpande S."/>
            <person name="Cheng J.F."/>
            <person name="Pitluck S."/>
            <person name="Liolios K."/>
            <person name="Pagani I."/>
            <person name="Ivanova N."/>
            <person name="Huntemann M."/>
            <person name="Mavromatis K."/>
            <person name="Ovchinikova G."/>
            <person name="Pati A."/>
            <person name="Tapia R."/>
            <person name="Han C."/>
            <person name="Goodwin L."/>
            <person name="Chen A."/>
            <person name="Palaniappan K."/>
            <person name="Land M."/>
            <person name="Hauser L."/>
            <person name="Ngatchou-Djao O.D."/>
            <person name="Rohde M."/>
            <person name="Pukall R."/>
            <person name="Spring S."/>
            <person name="Abt B."/>
            <person name="Goker M."/>
            <person name="Detter J.C."/>
            <person name="Woyke T."/>
            <person name="Bristow J."/>
            <person name="Markowitz V."/>
            <person name="Hugenholtz P."/>
            <person name="Eisen J.A."/>
            <person name="Kyrpides N.C."/>
            <person name="Klenk H.P."/>
            <person name="Lapidus A."/>
        </authorList>
    </citation>
    <scope>NUCLEOTIDE SEQUENCE [LARGE SCALE GENOMIC DNA]</scope>
    <source>
        <strain evidence="2">DSM 15567 / CIP 107919 / 50-1 BON</strain>
    </source>
</reference>
<reference evidence="2" key="1">
    <citation type="submission" date="2010-11" db="EMBL/GenBank/DDBJ databases">
        <title>The complete genome of Mahella australiensis DSM 15567.</title>
        <authorList>
            <consortium name="US DOE Joint Genome Institute (JGI-PGF)"/>
            <person name="Lucas S."/>
            <person name="Copeland A."/>
            <person name="Lapidus A."/>
            <person name="Bruce D."/>
            <person name="Goodwin L."/>
            <person name="Pitluck S."/>
            <person name="Kyrpides N."/>
            <person name="Mavromatis K."/>
            <person name="Pagani I."/>
            <person name="Ivanova N."/>
            <person name="Teshima H."/>
            <person name="Brettin T."/>
            <person name="Detter J.C."/>
            <person name="Han C."/>
            <person name="Tapia R."/>
            <person name="Land M."/>
            <person name="Hauser L."/>
            <person name="Markowitz V."/>
            <person name="Cheng J.-F."/>
            <person name="Hugenholtz P."/>
            <person name="Woyke T."/>
            <person name="Wu D."/>
            <person name="Spring S."/>
            <person name="Pukall R."/>
            <person name="Steenblock K."/>
            <person name="Schneider S."/>
            <person name="Klenk H.-P."/>
            <person name="Eisen J.A."/>
        </authorList>
    </citation>
    <scope>NUCLEOTIDE SEQUENCE [LARGE SCALE GENOMIC DNA]</scope>
    <source>
        <strain evidence="2">DSM 15567 / CIP 107919 / 50-1 BON</strain>
    </source>
</reference>
<dbReference type="EMBL" id="CP002360">
    <property type="protein sequence ID" value="AEE97427.1"/>
    <property type="molecule type" value="Genomic_DNA"/>
</dbReference>
<dbReference type="RefSeq" id="WP_013781853.1">
    <property type="nucleotide sequence ID" value="NC_015520.1"/>
</dbReference>
<sequence length="206" mass="23236">MALYTVITADIIGSRKYKDKQALQSNIEDALNVLNTEHEGIILSRFSMLRGDEIQGLIDSPVYIAPLIRHMRFYTRPVIIRVGIGIGNIATPIEQNNPWHMDGDAFHKAREAVDSIKHIKRQATVLISGEKNTDDNVNIIFALMDAINSRWTDAQWEAVHAYEKTKTYSNAAAVLGITMQNVAKRCWAAHWDAFNKAEIHISHLLS</sequence>
<proteinExistence type="predicted"/>
<dbReference type="Pfam" id="PF16264">
    <property type="entry name" value="SatD"/>
    <property type="match status" value="1"/>
</dbReference>
<dbReference type="HOGENOM" id="CLU_077332_0_1_9"/>
<dbReference type="STRING" id="697281.Mahau_2258"/>
<dbReference type="eggNOG" id="COG2114">
    <property type="taxonomic scope" value="Bacteria"/>
</dbReference>
<evidence type="ECO:0000313" key="2">
    <source>
        <dbReference type="Proteomes" id="UP000008457"/>
    </source>
</evidence>
<protein>
    <submittedName>
        <fullName evidence="1">Secretion and acid tolerance protein SatD</fullName>
    </submittedName>
</protein>
<evidence type="ECO:0000313" key="1">
    <source>
        <dbReference type="EMBL" id="AEE97427.1"/>
    </source>
</evidence>
<organism evidence="1 2">
    <name type="scientific">Mahella australiensis (strain DSM 15567 / CIP 107919 / 50-1 BON)</name>
    <dbReference type="NCBI Taxonomy" id="697281"/>
    <lineage>
        <taxon>Bacteria</taxon>
        <taxon>Bacillati</taxon>
        <taxon>Bacillota</taxon>
        <taxon>Clostridia</taxon>
        <taxon>Thermoanaerobacterales</taxon>
        <taxon>Thermoanaerobacterales Family IV. Incertae Sedis</taxon>
        <taxon>Mahella</taxon>
    </lineage>
</organism>
<name>F3ZVN3_MAHA5</name>
<dbReference type="AlphaFoldDB" id="F3ZVN3"/>
<dbReference type="InterPro" id="IPR032580">
    <property type="entry name" value="SatD"/>
</dbReference>
<gene>
    <name evidence="1" type="ordered locus">Mahau_2258</name>
</gene>
<accession>F3ZVN3</accession>
<keyword evidence="2" id="KW-1185">Reference proteome</keyword>
<dbReference type="Proteomes" id="UP000008457">
    <property type="component" value="Chromosome"/>
</dbReference>
<dbReference type="KEGG" id="mas:Mahau_2258"/>